<gene>
    <name evidence="1" type="ORF">H735_09310</name>
</gene>
<comment type="caution">
    <text evidence="1">The sequence shown here is derived from an EMBL/GenBank/DDBJ whole genome shotgun (WGS) entry which is preliminary data.</text>
</comment>
<organism evidence="1 2">
    <name type="scientific">Vibrio owensii CAIM 1854 = LMG 25443</name>
    <dbReference type="NCBI Taxonomy" id="1229493"/>
    <lineage>
        <taxon>Bacteria</taxon>
        <taxon>Pseudomonadati</taxon>
        <taxon>Pseudomonadota</taxon>
        <taxon>Gammaproteobacteria</taxon>
        <taxon>Vibrionales</taxon>
        <taxon>Vibrionaceae</taxon>
        <taxon>Vibrio</taxon>
    </lineage>
</organism>
<accession>A0A0C1VTA0</accession>
<proteinExistence type="predicted"/>
<reference evidence="1 2" key="1">
    <citation type="submission" date="2014-07" db="EMBL/GenBank/DDBJ databases">
        <title>Unique and conserved regions in Vibrio harveyi and related species in comparison with the shrimp pathogen Vibrio harveyi CAIM 1792.</title>
        <authorList>
            <person name="Espinoza-Valles I."/>
            <person name="Vora G."/>
            <person name="Leekitcharoenphon P."/>
            <person name="Ussery D."/>
            <person name="Hoj L."/>
            <person name="Gomez-Gil B."/>
        </authorList>
    </citation>
    <scope>NUCLEOTIDE SEQUENCE [LARGE SCALE GENOMIC DNA]</scope>
    <source>
        <strain evidence="2">CAIM 1854 / LMG 25443</strain>
    </source>
</reference>
<evidence type="ECO:0000313" key="1">
    <source>
        <dbReference type="EMBL" id="KIF53128.1"/>
    </source>
</evidence>
<protein>
    <submittedName>
        <fullName evidence="1">Uncharacterized protein</fullName>
    </submittedName>
</protein>
<dbReference type="Proteomes" id="UP000031586">
    <property type="component" value="Unassembled WGS sequence"/>
</dbReference>
<evidence type="ECO:0000313" key="2">
    <source>
        <dbReference type="Proteomes" id="UP000031586"/>
    </source>
</evidence>
<name>A0A0C1VTA0_9VIBR</name>
<sequence>MAESEPELKAKLKDWQILPPMNPLACKECATVHAPEAPHNMESLNYKYNFAKANGRWPTWADACSHCSEEIKQLVKGLLSDKGIDYA</sequence>
<dbReference type="PATRIC" id="fig|1229493.5.peg.946"/>
<dbReference type="EMBL" id="JPRD01000015">
    <property type="protein sequence ID" value="KIF53128.1"/>
    <property type="molecule type" value="Genomic_DNA"/>
</dbReference>
<dbReference type="AlphaFoldDB" id="A0A0C1VTA0"/>